<dbReference type="PANTHER" id="PTHR18964:SF149">
    <property type="entry name" value="BIFUNCTIONAL UDP-N-ACETYLGLUCOSAMINE 2-EPIMERASE_N-ACETYLMANNOSAMINE KINASE"/>
    <property type="match status" value="1"/>
</dbReference>
<dbReference type="Gene3D" id="1.10.10.10">
    <property type="entry name" value="Winged helix-like DNA-binding domain superfamily/Winged helix DNA-binding domain"/>
    <property type="match status" value="1"/>
</dbReference>
<dbReference type="SUPFAM" id="SSF53067">
    <property type="entry name" value="Actin-like ATPase domain"/>
    <property type="match status" value="1"/>
</dbReference>
<dbReference type="InterPro" id="IPR043129">
    <property type="entry name" value="ATPase_NBD"/>
</dbReference>
<evidence type="ECO:0000313" key="4">
    <source>
        <dbReference type="Proteomes" id="UP001551482"/>
    </source>
</evidence>
<dbReference type="Pfam" id="PF00480">
    <property type="entry name" value="ROK"/>
    <property type="match status" value="1"/>
</dbReference>
<dbReference type="Pfam" id="PF12802">
    <property type="entry name" value="MarR_2"/>
    <property type="match status" value="1"/>
</dbReference>
<protein>
    <submittedName>
        <fullName evidence="3">ROK family transcriptional regulator</fullName>
    </submittedName>
</protein>
<dbReference type="InterPro" id="IPR000600">
    <property type="entry name" value="ROK"/>
</dbReference>
<keyword evidence="4" id="KW-1185">Reference proteome</keyword>
<gene>
    <name evidence="3" type="ORF">AB0C36_16320</name>
</gene>
<feature type="domain" description="HTH marR-type" evidence="2">
    <location>
        <begin position="20"/>
        <end position="69"/>
    </location>
</feature>
<evidence type="ECO:0000313" key="3">
    <source>
        <dbReference type="EMBL" id="MEU8135070.1"/>
    </source>
</evidence>
<proteinExistence type="inferred from homology"/>
<organism evidence="3 4">
    <name type="scientific">Streptodolium elevatio</name>
    <dbReference type="NCBI Taxonomy" id="3157996"/>
    <lineage>
        <taxon>Bacteria</taxon>
        <taxon>Bacillati</taxon>
        <taxon>Actinomycetota</taxon>
        <taxon>Actinomycetes</taxon>
        <taxon>Kitasatosporales</taxon>
        <taxon>Streptomycetaceae</taxon>
        <taxon>Streptodolium</taxon>
    </lineage>
</organism>
<evidence type="ECO:0000259" key="2">
    <source>
        <dbReference type="Pfam" id="PF12802"/>
    </source>
</evidence>
<dbReference type="Proteomes" id="UP001551482">
    <property type="component" value="Unassembled WGS sequence"/>
</dbReference>
<dbReference type="InterPro" id="IPR036388">
    <property type="entry name" value="WH-like_DNA-bd_sf"/>
</dbReference>
<dbReference type="InterPro" id="IPR036390">
    <property type="entry name" value="WH_DNA-bd_sf"/>
</dbReference>
<dbReference type="InterPro" id="IPR000835">
    <property type="entry name" value="HTH_MarR-typ"/>
</dbReference>
<name>A0ABV3DH32_9ACTN</name>
<accession>A0ABV3DH32</accession>
<reference evidence="3 4" key="1">
    <citation type="submission" date="2024-06" db="EMBL/GenBank/DDBJ databases">
        <title>The Natural Products Discovery Center: Release of the First 8490 Sequenced Strains for Exploring Actinobacteria Biosynthetic Diversity.</title>
        <authorList>
            <person name="Kalkreuter E."/>
            <person name="Kautsar S.A."/>
            <person name="Yang D."/>
            <person name="Bader C.D."/>
            <person name="Teijaro C.N."/>
            <person name="Fluegel L."/>
            <person name="Davis C.M."/>
            <person name="Simpson J.R."/>
            <person name="Lauterbach L."/>
            <person name="Steele A.D."/>
            <person name="Gui C."/>
            <person name="Meng S."/>
            <person name="Li G."/>
            <person name="Viehrig K."/>
            <person name="Ye F."/>
            <person name="Su P."/>
            <person name="Kiefer A.F."/>
            <person name="Nichols A."/>
            <person name="Cepeda A.J."/>
            <person name="Yan W."/>
            <person name="Fan B."/>
            <person name="Jiang Y."/>
            <person name="Adhikari A."/>
            <person name="Zheng C.-J."/>
            <person name="Schuster L."/>
            <person name="Cowan T.M."/>
            <person name="Smanski M.J."/>
            <person name="Chevrette M.G."/>
            <person name="De Carvalho L.P.S."/>
            <person name="Shen B."/>
        </authorList>
    </citation>
    <scope>NUCLEOTIDE SEQUENCE [LARGE SCALE GENOMIC DNA]</scope>
    <source>
        <strain evidence="3 4">NPDC048946</strain>
    </source>
</reference>
<dbReference type="PANTHER" id="PTHR18964">
    <property type="entry name" value="ROK (REPRESSOR, ORF, KINASE) FAMILY"/>
    <property type="match status" value="1"/>
</dbReference>
<dbReference type="RefSeq" id="WP_358354334.1">
    <property type="nucleotide sequence ID" value="NZ_JBEZFP010000036.1"/>
</dbReference>
<comment type="similarity">
    <text evidence="1">Belongs to the ROK (NagC/XylR) family.</text>
</comment>
<evidence type="ECO:0000256" key="1">
    <source>
        <dbReference type="ARBA" id="ARBA00006479"/>
    </source>
</evidence>
<dbReference type="CDD" id="cd00090">
    <property type="entry name" value="HTH_ARSR"/>
    <property type="match status" value="1"/>
</dbReference>
<comment type="caution">
    <text evidence="3">The sequence shown here is derived from an EMBL/GenBank/DDBJ whole genome shotgun (WGS) entry which is preliminary data.</text>
</comment>
<dbReference type="SUPFAM" id="SSF46785">
    <property type="entry name" value="Winged helix' DNA-binding domain"/>
    <property type="match status" value="1"/>
</dbReference>
<dbReference type="EMBL" id="JBEZFP010000036">
    <property type="protein sequence ID" value="MEU8135070.1"/>
    <property type="molecule type" value="Genomic_DNA"/>
</dbReference>
<dbReference type="InterPro" id="IPR011991">
    <property type="entry name" value="ArsR-like_HTH"/>
</dbReference>
<dbReference type="Gene3D" id="3.30.420.40">
    <property type="match status" value="2"/>
</dbReference>
<sequence>MDTGKAGRPSLMRAINDRAALDLLLRHGRLSRGQIGTLTGLSKPTASLLLARLEQAGLVIAVGTDDDGRPGPAARLYEINPAAAHVAGLDITPSRIDVAVADLAGRVIAEHRLATPRRSPARVPERVREAVATAAARAGLAPEDLTHVVLGLPGAFDPGTGRFRYARHLPGWHAPGVLDAIRESLSATVDVENDVNLAALAEQRAGAALDAEDFVLLWVDEGIGCAIVLGGRLHRGFTGGAGEVGYMPLPGAPVTRNIGRSNTGGFQQLAGAPAVLALARAHGIEGRGADAAVARAVAHVEADRPDGTDLPDPTERPERACEAGESARACAFLDELATRLAVGLASIVAVLDPALVVLSGAIPLRGGPQLLSRVTDQLHGLAIPRPRLVLGEVPGNPVLSGAVHAALDVARDSVFTTL</sequence>